<feature type="transmembrane region" description="Helical" evidence="1">
    <location>
        <begin position="155"/>
        <end position="173"/>
    </location>
</feature>
<dbReference type="Proteomes" id="UP000295106">
    <property type="component" value="Unassembled WGS sequence"/>
</dbReference>
<dbReference type="Gene3D" id="1.10.287.1260">
    <property type="match status" value="1"/>
</dbReference>
<feature type="transmembrane region" description="Helical" evidence="1">
    <location>
        <begin position="113"/>
        <end position="134"/>
    </location>
</feature>
<dbReference type="OrthoDB" id="8561839at2"/>
<feature type="transmembrane region" description="Helical" evidence="1">
    <location>
        <begin position="185"/>
        <end position="204"/>
    </location>
</feature>
<evidence type="ECO:0000313" key="2">
    <source>
        <dbReference type="EMBL" id="TCO97663.1"/>
    </source>
</evidence>
<accession>A0A4R2M147</accession>
<keyword evidence="1" id="KW-0472">Membrane</keyword>
<dbReference type="EMBL" id="SLXD01000021">
    <property type="protein sequence ID" value="TCO97663.1"/>
    <property type="molecule type" value="Genomic_DNA"/>
</dbReference>
<keyword evidence="1" id="KW-1133">Transmembrane helix</keyword>
<proteinExistence type="predicted"/>
<dbReference type="GeneID" id="99685346"/>
<name>A0A4R2M147_RUBGE</name>
<keyword evidence="1 2" id="KW-0812">Transmembrane</keyword>
<feature type="transmembrane region" description="Helical" evidence="1">
    <location>
        <begin position="20"/>
        <end position="39"/>
    </location>
</feature>
<sequence>MDTLDLAFDPLRTLLAQAGAFLPRLGIALAIAVAGWLLAKAARYATGRALKALNFHVLTERAGFDGFLQQGGTDKTTSDLFALIVFWLVLLGALVVAFNGLGLSQVTELLSRVLLFLPRLLVALLVLVFGLYFARFVGQSVLAWCRASGIGDAEILARIVQYAIVTFVLLIAIDHLDIGGGLVQQTFLILLTGIVFALALAFGIGGRDRAAALIEHWFPRRDDPRGR</sequence>
<organism evidence="2 3">
    <name type="scientific">Rubrivivax gelatinosus</name>
    <name type="common">Rhodocyclus gelatinosus</name>
    <name type="synonym">Rhodopseudomonas gelatinosa</name>
    <dbReference type="NCBI Taxonomy" id="28068"/>
    <lineage>
        <taxon>Bacteria</taxon>
        <taxon>Pseudomonadati</taxon>
        <taxon>Pseudomonadota</taxon>
        <taxon>Betaproteobacteria</taxon>
        <taxon>Burkholderiales</taxon>
        <taxon>Sphaerotilaceae</taxon>
        <taxon>Rubrivivax</taxon>
    </lineage>
</organism>
<dbReference type="InterPro" id="IPR008910">
    <property type="entry name" value="MSC_TM_helix"/>
</dbReference>
<protein>
    <submittedName>
        <fullName evidence="2">Putative transporter (Transmembrane protein)</fullName>
    </submittedName>
</protein>
<gene>
    <name evidence="2" type="ORF">EV684_12125</name>
</gene>
<reference evidence="2 3" key="1">
    <citation type="submission" date="2019-03" db="EMBL/GenBank/DDBJ databases">
        <title>Genomic Encyclopedia of Type Strains, Phase IV (KMG-IV): sequencing the most valuable type-strain genomes for metagenomic binning, comparative biology and taxonomic classification.</title>
        <authorList>
            <person name="Goeker M."/>
        </authorList>
    </citation>
    <scope>NUCLEOTIDE SEQUENCE [LARGE SCALE GENOMIC DNA]</scope>
    <source>
        <strain evidence="2 3">DSM 1709</strain>
    </source>
</reference>
<dbReference type="Pfam" id="PF05552">
    <property type="entry name" value="MS_channel_1st_1"/>
    <property type="match status" value="2"/>
</dbReference>
<feature type="transmembrane region" description="Helical" evidence="1">
    <location>
        <begin position="80"/>
        <end position="101"/>
    </location>
</feature>
<dbReference type="RefSeq" id="WP_132649633.1">
    <property type="nucleotide sequence ID" value="NZ_CP181386.1"/>
</dbReference>
<evidence type="ECO:0000313" key="3">
    <source>
        <dbReference type="Proteomes" id="UP000295106"/>
    </source>
</evidence>
<comment type="caution">
    <text evidence="2">The sequence shown here is derived from an EMBL/GenBank/DDBJ whole genome shotgun (WGS) entry which is preliminary data.</text>
</comment>
<evidence type="ECO:0000256" key="1">
    <source>
        <dbReference type="SAM" id="Phobius"/>
    </source>
</evidence>
<dbReference type="AlphaFoldDB" id="A0A4R2M147"/>